<accession>A0AAW1USV2</accession>
<keyword evidence="2" id="KW-1185">Reference proteome</keyword>
<gene>
    <name evidence="1" type="ORF">WA026_004869</name>
</gene>
<dbReference type="EMBL" id="JARQZJ010000092">
    <property type="protein sequence ID" value="KAK9883929.1"/>
    <property type="molecule type" value="Genomic_DNA"/>
</dbReference>
<sequence>MNVILLCKECFSIKFYYYYYIQRVNKSHNIIVLNAAENAAEMDDRLMACEIVENIYRSASNFVISTTRLPSKNASRPSWMKIRFSKPEIVSNILRNKTTLQEHPQYHRIIIQDDKTKPQIDQLNTVREQLPDRQAKGENNLIKQLLN</sequence>
<proteinExistence type="predicted"/>
<dbReference type="Proteomes" id="UP001431783">
    <property type="component" value="Unassembled WGS sequence"/>
</dbReference>
<evidence type="ECO:0000313" key="2">
    <source>
        <dbReference type="Proteomes" id="UP001431783"/>
    </source>
</evidence>
<organism evidence="1 2">
    <name type="scientific">Henosepilachna vigintioctopunctata</name>
    <dbReference type="NCBI Taxonomy" id="420089"/>
    <lineage>
        <taxon>Eukaryota</taxon>
        <taxon>Metazoa</taxon>
        <taxon>Ecdysozoa</taxon>
        <taxon>Arthropoda</taxon>
        <taxon>Hexapoda</taxon>
        <taxon>Insecta</taxon>
        <taxon>Pterygota</taxon>
        <taxon>Neoptera</taxon>
        <taxon>Endopterygota</taxon>
        <taxon>Coleoptera</taxon>
        <taxon>Polyphaga</taxon>
        <taxon>Cucujiformia</taxon>
        <taxon>Coccinelloidea</taxon>
        <taxon>Coccinellidae</taxon>
        <taxon>Epilachninae</taxon>
        <taxon>Epilachnini</taxon>
        <taxon>Henosepilachna</taxon>
    </lineage>
</organism>
<dbReference type="AlphaFoldDB" id="A0AAW1USV2"/>
<evidence type="ECO:0000313" key="1">
    <source>
        <dbReference type="EMBL" id="KAK9883929.1"/>
    </source>
</evidence>
<comment type="caution">
    <text evidence="1">The sequence shown here is derived from an EMBL/GenBank/DDBJ whole genome shotgun (WGS) entry which is preliminary data.</text>
</comment>
<name>A0AAW1USV2_9CUCU</name>
<reference evidence="1 2" key="1">
    <citation type="submission" date="2023-03" db="EMBL/GenBank/DDBJ databases">
        <title>Genome insight into feeding habits of ladybird beetles.</title>
        <authorList>
            <person name="Li H.-S."/>
            <person name="Huang Y.-H."/>
            <person name="Pang H."/>
        </authorList>
    </citation>
    <scope>NUCLEOTIDE SEQUENCE [LARGE SCALE GENOMIC DNA]</scope>
    <source>
        <strain evidence="1">SYSU_2023b</strain>
        <tissue evidence="1">Whole body</tissue>
    </source>
</reference>
<protein>
    <submittedName>
        <fullName evidence="1">Uncharacterized protein</fullName>
    </submittedName>
</protein>